<name>A0A517TTE6_9BACT</name>
<dbReference type="AlphaFoldDB" id="A0A517TTE6"/>
<evidence type="ECO:0008006" key="3">
    <source>
        <dbReference type="Google" id="ProtNLM"/>
    </source>
</evidence>
<dbReference type="PANTHER" id="PTHR43737:SF1">
    <property type="entry name" value="DUF1501 DOMAIN-CONTAINING PROTEIN"/>
    <property type="match status" value="1"/>
</dbReference>
<dbReference type="Pfam" id="PF07394">
    <property type="entry name" value="DUF1501"/>
    <property type="match status" value="1"/>
</dbReference>
<evidence type="ECO:0000313" key="1">
    <source>
        <dbReference type="EMBL" id="QDT71645.1"/>
    </source>
</evidence>
<dbReference type="EMBL" id="CP036339">
    <property type="protein sequence ID" value="QDT71645.1"/>
    <property type="molecule type" value="Genomic_DNA"/>
</dbReference>
<organism evidence="1 2">
    <name type="scientific">Lacipirellula limnantheis</name>
    <dbReference type="NCBI Taxonomy" id="2528024"/>
    <lineage>
        <taxon>Bacteria</taxon>
        <taxon>Pseudomonadati</taxon>
        <taxon>Planctomycetota</taxon>
        <taxon>Planctomycetia</taxon>
        <taxon>Pirellulales</taxon>
        <taxon>Lacipirellulaceae</taxon>
        <taxon>Lacipirellula</taxon>
    </lineage>
</organism>
<proteinExistence type="predicted"/>
<dbReference type="KEGG" id="llh:I41_08050"/>
<dbReference type="OrthoDB" id="127333at2"/>
<dbReference type="InterPro" id="IPR010869">
    <property type="entry name" value="DUF1501"/>
</dbReference>
<keyword evidence="2" id="KW-1185">Reference proteome</keyword>
<gene>
    <name evidence="1" type="ORF">I41_08050</name>
</gene>
<reference evidence="1 2" key="1">
    <citation type="submission" date="2019-02" db="EMBL/GenBank/DDBJ databases">
        <title>Deep-cultivation of Planctomycetes and their phenomic and genomic characterization uncovers novel biology.</title>
        <authorList>
            <person name="Wiegand S."/>
            <person name="Jogler M."/>
            <person name="Boedeker C."/>
            <person name="Pinto D."/>
            <person name="Vollmers J."/>
            <person name="Rivas-Marin E."/>
            <person name="Kohn T."/>
            <person name="Peeters S.H."/>
            <person name="Heuer A."/>
            <person name="Rast P."/>
            <person name="Oberbeckmann S."/>
            <person name="Bunk B."/>
            <person name="Jeske O."/>
            <person name="Meyerdierks A."/>
            <person name="Storesund J.E."/>
            <person name="Kallscheuer N."/>
            <person name="Luecker S."/>
            <person name="Lage O.M."/>
            <person name="Pohl T."/>
            <person name="Merkel B.J."/>
            <person name="Hornburger P."/>
            <person name="Mueller R.-W."/>
            <person name="Bruemmer F."/>
            <person name="Labrenz M."/>
            <person name="Spormann A.M."/>
            <person name="Op den Camp H."/>
            <person name="Overmann J."/>
            <person name="Amann R."/>
            <person name="Jetten M.S.M."/>
            <person name="Mascher T."/>
            <person name="Medema M.H."/>
            <person name="Devos D.P."/>
            <person name="Kaster A.-K."/>
            <person name="Ovreas L."/>
            <person name="Rohde M."/>
            <person name="Galperin M.Y."/>
            <person name="Jogler C."/>
        </authorList>
    </citation>
    <scope>NUCLEOTIDE SEQUENCE [LARGE SCALE GENOMIC DNA]</scope>
    <source>
        <strain evidence="1 2">I41</strain>
    </source>
</reference>
<dbReference type="PROSITE" id="PS51318">
    <property type="entry name" value="TAT"/>
    <property type="match status" value="1"/>
</dbReference>
<dbReference type="InterPro" id="IPR017850">
    <property type="entry name" value="Alkaline_phosphatase_core_sf"/>
</dbReference>
<dbReference type="RefSeq" id="WP_145431078.1">
    <property type="nucleotide sequence ID" value="NZ_CP036339.1"/>
</dbReference>
<sequence>MNPADHIVQPRRQFLWELGAGFGGLALSSLLDRDGFFSTRATAAVKSDASPLEQRCPVLPTKAKSCIFLFMFGGPSQVDLFDYKPELQRRDGQTIDNEFRRGATTKATLQASRRTFRQYGESGQWCSDAFPHIARHMDKLAVVKSLYSDSFAHGSALLQMNSGRILQGHPSIGAWMSYGLGTLNQNLPSYVVMLDPRGGPTTGPPNWSSGYMPAVYQGTILRTAGEPILNLKPSDGSTRAMQRREIDFINELNAAHEASHPGYSELAARISSYELAFNLQATAPEALDLTQEDQRTLDLYGVNEPKPQWHSLAQGPAAFGRQCLTARRLVERGVRFVQLYSGGGGAGGQNTWDGHHGIEENLKIHAPEVDRPIAALLADLEQRGLLEETLVVWGGEFGRMPVSETYNTGGKPGGRDHNPKGFTYWMAGAGVKGGVSYGETDELGEAAVVNPHHLRDLHATILHLMGLDHKKLTYFHGGLEEKLTGVVDANVIRGIIA</sequence>
<dbReference type="Proteomes" id="UP000317909">
    <property type="component" value="Chromosome"/>
</dbReference>
<dbReference type="PANTHER" id="PTHR43737">
    <property type="entry name" value="BLL7424 PROTEIN"/>
    <property type="match status" value="1"/>
</dbReference>
<evidence type="ECO:0000313" key="2">
    <source>
        <dbReference type="Proteomes" id="UP000317909"/>
    </source>
</evidence>
<dbReference type="SUPFAM" id="SSF53649">
    <property type="entry name" value="Alkaline phosphatase-like"/>
    <property type="match status" value="1"/>
</dbReference>
<accession>A0A517TTE6</accession>
<protein>
    <recommendedName>
        <fullName evidence="3">DUF1501 domain-containing protein</fullName>
    </recommendedName>
</protein>
<dbReference type="InterPro" id="IPR006311">
    <property type="entry name" value="TAT_signal"/>
</dbReference>